<evidence type="ECO:0000256" key="1">
    <source>
        <dbReference type="SAM" id="Phobius"/>
    </source>
</evidence>
<protein>
    <submittedName>
        <fullName evidence="2">Uncharacterized protein</fullName>
    </submittedName>
</protein>
<proteinExistence type="predicted"/>
<keyword evidence="3" id="KW-1185">Reference proteome</keyword>
<comment type="caution">
    <text evidence="2">The sequence shown here is derived from an EMBL/GenBank/DDBJ whole genome shotgun (WGS) entry which is preliminary data.</text>
</comment>
<evidence type="ECO:0000313" key="3">
    <source>
        <dbReference type="Proteomes" id="UP000709295"/>
    </source>
</evidence>
<gene>
    <name evidence="2" type="ORF">JG688_00005355</name>
</gene>
<organism evidence="2 3">
    <name type="scientific">Phytophthora aleatoria</name>
    <dbReference type="NCBI Taxonomy" id="2496075"/>
    <lineage>
        <taxon>Eukaryota</taxon>
        <taxon>Sar</taxon>
        <taxon>Stramenopiles</taxon>
        <taxon>Oomycota</taxon>
        <taxon>Peronosporomycetes</taxon>
        <taxon>Peronosporales</taxon>
        <taxon>Peronosporaceae</taxon>
        <taxon>Phytophthora</taxon>
    </lineage>
</organism>
<keyword evidence="1" id="KW-0472">Membrane</keyword>
<reference evidence="2" key="1">
    <citation type="submission" date="2021-01" db="EMBL/GenBank/DDBJ databases">
        <title>Phytophthora aleatoria, a newly-described species from Pinus radiata is distinct from Phytophthora cactorum isolates based on comparative genomics.</title>
        <authorList>
            <person name="Mcdougal R."/>
            <person name="Panda P."/>
            <person name="Williams N."/>
            <person name="Studholme D.J."/>
        </authorList>
    </citation>
    <scope>NUCLEOTIDE SEQUENCE</scope>
    <source>
        <strain evidence="2">NZFS 4037</strain>
    </source>
</reference>
<dbReference type="AlphaFoldDB" id="A0A8J5J280"/>
<sequence length="440" mass="49203">MVETVASDDLVGLQLNMLEKLDVRMLVVLWLIFLFLHTEMFAEIVLKRFNGATTENGAMSERGTLYASGFMVDYASIIKSVAVDLGVAPTDSTLHRNVSWYCKGLDIRDTMRNDTKDARNAAIAKMYVNSLATTPSNTKPFDFEAYVKSAAGQQNQQRRPTPTSSYSADRNKLGAWIGEHMPTVASKALSVYLDSRARKLSGSTDSITDFEFRVSPRHTHLKDTDGNVVVSEIPTVVTYFKIPRIMLPYNTELRKRNCTNEITLTFTGLRSNGILAHEDTYHFVFSYDSTKNQGASMVELIPVNKYCKFSPPLRVVEDLTLRFNDPVYPIAFAPDRLRPVSFNYNSTEGRIAFDAPHGLSSGDVIVVDGLATQNNAGNSDILCRINDPRGIIIDEIDTYIIATNINFSRLKTPESTSLPWIIVTSRTFRFPLEIGFQGND</sequence>
<dbReference type="EMBL" id="JAENGY010000211">
    <property type="protein sequence ID" value="KAG6969306.1"/>
    <property type="molecule type" value="Genomic_DNA"/>
</dbReference>
<feature type="transmembrane region" description="Helical" evidence="1">
    <location>
        <begin position="23"/>
        <end position="42"/>
    </location>
</feature>
<name>A0A8J5J280_9STRA</name>
<accession>A0A8J5J280</accession>
<dbReference type="Proteomes" id="UP000709295">
    <property type="component" value="Unassembled WGS sequence"/>
</dbReference>
<keyword evidence="1" id="KW-0812">Transmembrane</keyword>
<keyword evidence="1" id="KW-1133">Transmembrane helix</keyword>
<evidence type="ECO:0000313" key="2">
    <source>
        <dbReference type="EMBL" id="KAG6969306.1"/>
    </source>
</evidence>